<evidence type="ECO:0000259" key="5">
    <source>
        <dbReference type="PROSITE" id="PS51005"/>
    </source>
</evidence>
<evidence type="ECO:0000256" key="2">
    <source>
        <dbReference type="ARBA" id="ARBA00023125"/>
    </source>
</evidence>
<dbReference type="PANTHER" id="PTHR31719">
    <property type="entry name" value="NAC TRANSCRIPTION FACTOR 56"/>
    <property type="match status" value="1"/>
</dbReference>
<dbReference type="InterPro" id="IPR003441">
    <property type="entry name" value="NAC-dom"/>
</dbReference>
<keyword evidence="3" id="KW-0804">Transcription</keyword>
<comment type="caution">
    <text evidence="6">The sequence shown here is derived from an EMBL/GenBank/DDBJ whole genome shotgun (WGS) entry which is preliminary data.</text>
</comment>
<protein>
    <recommendedName>
        <fullName evidence="5">NAC domain-containing protein</fullName>
    </recommendedName>
</protein>
<evidence type="ECO:0000256" key="4">
    <source>
        <dbReference type="ARBA" id="ARBA00023242"/>
    </source>
</evidence>
<evidence type="ECO:0000256" key="3">
    <source>
        <dbReference type="ARBA" id="ARBA00023163"/>
    </source>
</evidence>
<accession>A0AAW1W9K3</accession>
<dbReference type="InterPro" id="IPR036093">
    <property type="entry name" value="NAC_dom_sf"/>
</dbReference>
<gene>
    <name evidence="6" type="ORF">M0R45_029629</name>
</gene>
<dbReference type="Pfam" id="PF02365">
    <property type="entry name" value="NAM"/>
    <property type="match status" value="1"/>
</dbReference>
<organism evidence="6 7">
    <name type="scientific">Rubus argutus</name>
    <name type="common">Southern blackberry</name>
    <dbReference type="NCBI Taxonomy" id="59490"/>
    <lineage>
        <taxon>Eukaryota</taxon>
        <taxon>Viridiplantae</taxon>
        <taxon>Streptophyta</taxon>
        <taxon>Embryophyta</taxon>
        <taxon>Tracheophyta</taxon>
        <taxon>Spermatophyta</taxon>
        <taxon>Magnoliopsida</taxon>
        <taxon>eudicotyledons</taxon>
        <taxon>Gunneridae</taxon>
        <taxon>Pentapetalae</taxon>
        <taxon>rosids</taxon>
        <taxon>fabids</taxon>
        <taxon>Rosales</taxon>
        <taxon>Rosaceae</taxon>
        <taxon>Rosoideae</taxon>
        <taxon>Rosoideae incertae sedis</taxon>
        <taxon>Rubus</taxon>
    </lineage>
</organism>
<dbReference type="GO" id="GO:0003677">
    <property type="term" value="F:DNA binding"/>
    <property type="evidence" value="ECO:0007669"/>
    <property type="project" value="UniProtKB-KW"/>
</dbReference>
<dbReference type="EMBL" id="JBEDUW010000006">
    <property type="protein sequence ID" value="KAK9921102.1"/>
    <property type="molecule type" value="Genomic_DNA"/>
</dbReference>
<keyword evidence="2" id="KW-0238">DNA-binding</keyword>
<dbReference type="Gene3D" id="2.170.150.80">
    <property type="entry name" value="NAC domain"/>
    <property type="match status" value="1"/>
</dbReference>
<evidence type="ECO:0000313" key="6">
    <source>
        <dbReference type="EMBL" id="KAK9921102.1"/>
    </source>
</evidence>
<dbReference type="Proteomes" id="UP001457282">
    <property type="component" value="Unassembled WGS sequence"/>
</dbReference>
<reference evidence="6 7" key="1">
    <citation type="journal article" date="2023" name="G3 (Bethesda)">
        <title>A chromosome-length genome assembly and annotation of blackberry (Rubus argutus, cv. 'Hillquist').</title>
        <authorList>
            <person name="Bruna T."/>
            <person name="Aryal R."/>
            <person name="Dudchenko O."/>
            <person name="Sargent D.J."/>
            <person name="Mead D."/>
            <person name="Buti M."/>
            <person name="Cavallini A."/>
            <person name="Hytonen T."/>
            <person name="Andres J."/>
            <person name="Pham M."/>
            <person name="Weisz D."/>
            <person name="Mascagni F."/>
            <person name="Usai G."/>
            <person name="Natali L."/>
            <person name="Bassil N."/>
            <person name="Fernandez G.E."/>
            <person name="Lomsadze A."/>
            <person name="Armour M."/>
            <person name="Olukolu B."/>
            <person name="Poorten T."/>
            <person name="Britton C."/>
            <person name="Davik J."/>
            <person name="Ashrafi H."/>
            <person name="Aiden E.L."/>
            <person name="Borodovsky M."/>
            <person name="Worthington M."/>
        </authorList>
    </citation>
    <scope>NUCLEOTIDE SEQUENCE [LARGE SCALE GENOMIC DNA]</scope>
    <source>
        <strain evidence="6">PI 553951</strain>
    </source>
</reference>
<dbReference type="SUPFAM" id="SSF101941">
    <property type="entry name" value="NAC domain"/>
    <property type="match status" value="1"/>
</dbReference>
<dbReference type="AlphaFoldDB" id="A0AAW1W9K3"/>
<dbReference type="GO" id="GO:0006355">
    <property type="term" value="P:regulation of DNA-templated transcription"/>
    <property type="evidence" value="ECO:0007669"/>
    <property type="project" value="InterPro"/>
</dbReference>
<proteinExistence type="predicted"/>
<dbReference type="PANTHER" id="PTHR31719:SF193">
    <property type="entry name" value="NAC DOMAIN-CONTAINING PROTEIN"/>
    <property type="match status" value="1"/>
</dbReference>
<keyword evidence="4" id="KW-0539">Nucleus</keyword>
<evidence type="ECO:0000256" key="1">
    <source>
        <dbReference type="ARBA" id="ARBA00023015"/>
    </source>
</evidence>
<keyword evidence="7" id="KW-1185">Reference proteome</keyword>
<feature type="domain" description="NAC" evidence="5">
    <location>
        <begin position="24"/>
        <end position="183"/>
    </location>
</feature>
<sequence length="411" mass="47392">MEGNNQEISAMFNQASTDAYFHSLPPGYRFNPTDRELILYYLKRKVLNEPLPHHRIHEINIYQHHPQELSVIFHRIRENGWYFFSTRKRKYLNGTRPNRAARGGHWKATGRDVKITDENGEVIGQKKVLEFNEGTHKDKIKTEWKMHEYRIKDNEKEVIPPPKRKKGEGNMKLDIVLCKIYLNTRGQTDTDSNDAISTPENSDQGVLVTDVLTSHDNDISVKHGARQDQPLDSSLICSQHPQVHNNTTGGFNMDHKFNSSTTLDNYFYSSNSMNNGFCETTHYGGSMKNEAFDSADQWGSFSNFHNQNYINYSMYSEHMPSSSKSYPSQLPSQCSAEIWTRSEPEYHEIPLMDYSTSVSLPTHVNEYEFMLKAHEKMPILHVNKDEADDEGLQFLSIPDEVLEDDSNTDLA</sequence>
<keyword evidence="1" id="KW-0805">Transcription regulation</keyword>
<evidence type="ECO:0000313" key="7">
    <source>
        <dbReference type="Proteomes" id="UP001457282"/>
    </source>
</evidence>
<dbReference type="PROSITE" id="PS51005">
    <property type="entry name" value="NAC"/>
    <property type="match status" value="1"/>
</dbReference>
<name>A0AAW1W9K3_RUBAR</name>